<proteinExistence type="predicted"/>
<comment type="caution">
    <text evidence="1">The sequence shown here is derived from an EMBL/GenBank/DDBJ whole genome shotgun (WGS) entry which is preliminary data.</text>
</comment>
<reference evidence="1" key="1">
    <citation type="submission" date="2019-10" db="EMBL/GenBank/DDBJ databases">
        <title>Conservation and host-specific expression of non-tandemly repeated heterogenous ribosome RNA gene in arbuscular mycorrhizal fungi.</title>
        <authorList>
            <person name="Maeda T."/>
            <person name="Kobayashi Y."/>
            <person name="Nakagawa T."/>
            <person name="Ezawa T."/>
            <person name="Yamaguchi K."/>
            <person name="Bino T."/>
            <person name="Nishimoto Y."/>
            <person name="Shigenobu S."/>
            <person name="Kawaguchi M."/>
        </authorList>
    </citation>
    <scope>NUCLEOTIDE SEQUENCE</scope>
    <source>
        <strain evidence="1">HR1</strain>
    </source>
</reference>
<dbReference type="Proteomes" id="UP000615446">
    <property type="component" value="Unassembled WGS sequence"/>
</dbReference>
<dbReference type="AlphaFoldDB" id="A0A8H3MGU2"/>
<evidence type="ECO:0000313" key="1">
    <source>
        <dbReference type="EMBL" id="GET04236.1"/>
    </source>
</evidence>
<dbReference type="OrthoDB" id="2371695at2759"/>
<protein>
    <submittedName>
        <fullName evidence="1">Uncharacterized protein</fullName>
    </submittedName>
</protein>
<gene>
    <name evidence="1" type="ORF">RCL2_003054200</name>
</gene>
<sequence>MIKVVCETKDAANKVMAKTIVVNNPTKFNIEKDLFKQHLRSLGQVKKIKFAVKNLYYEVLVTFANKDLAGTLKEEWSIKFLNKTFRIFPNTFTKEEHNHHFKYILKLTNLPKGTNGGNLLQIVMCTRAKAVFVSKSCFSQNYKKEHFA</sequence>
<name>A0A8H3MGU2_9GLOM</name>
<evidence type="ECO:0000313" key="2">
    <source>
        <dbReference type="Proteomes" id="UP000615446"/>
    </source>
</evidence>
<organism evidence="1 2">
    <name type="scientific">Rhizophagus clarus</name>
    <dbReference type="NCBI Taxonomy" id="94130"/>
    <lineage>
        <taxon>Eukaryota</taxon>
        <taxon>Fungi</taxon>
        <taxon>Fungi incertae sedis</taxon>
        <taxon>Mucoromycota</taxon>
        <taxon>Glomeromycotina</taxon>
        <taxon>Glomeromycetes</taxon>
        <taxon>Glomerales</taxon>
        <taxon>Glomeraceae</taxon>
        <taxon>Rhizophagus</taxon>
    </lineage>
</organism>
<accession>A0A8H3MGU2</accession>
<dbReference type="EMBL" id="BLAL01000338">
    <property type="protein sequence ID" value="GET04236.1"/>
    <property type="molecule type" value="Genomic_DNA"/>
</dbReference>